<dbReference type="AlphaFoldDB" id="A0AAN6MAP1"/>
<reference evidence="1" key="2">
    <citation type="submission" date="2023-05" db="EMBL/GenBank/DDBJ databases">
        <authorList>
            <consortium name="Lawrence Berkeley National Laboratory"/>
            <person name="Steindorff A."/>
            <person name="Hensen N."/>
            <person name="Bonometti L."/>
            <person name="Westerberg I."/>
            <person name="Brannstrom I.O."/>
            <person name="Guillou S."/>
            <person name="Cros-Aarteil S."/>
            <person name="Calhoun S."/>
            <person name="Haridas S."/>
            <person name="Kuo A."/>
            <person name="Mondo S."/>
            <person name="Pangilinan J."/>
            <person name="Riley R."/>
            <person name="Labutti K."/>
            <person name="Andreopoulos B."/>
            <person name="Lipzen A."/>
            <person name="Chen C."/>
            <person name="Yanf M."/>
            <person name="Daum C."/>
            <person name="Ng V."/>
            <person name="Clum A."/>
            <person name="Ohm R."/>
            <person name="Martin F."/>
            <person name="Silar P."/>
            <person name="Natvig D."/>
            <person name="Lalanne C."/>
            <person name="Gautier V."/>
            <person name="Ament-Velasquez S.L."/>
            <person name="Kruys A."/>
            <person name="Hutchinson M.I."/>
            <person name="Powell A.J."/>
            <person name="Barry K."/>
            <person name="Miller A.N."/>
            <person name="Grigoriev I.V."/>
            <person name="Debuchy R."/>
            <person name="Gladieux P."/>
            <person name="Thoren M.H."/>
            <person name="Johannesson H."/>
        </authorList>
    </citation>
    <scope>NUCLEOTIDE SEQUENCE</scope>
    <source>
        <strain evidence="1">CBS 103.79</strain>
    </source>
</reference>
<proteinExistence type="predicted"/>
<protein>
    <submittedName>
        <fullName evidence="1">Uncharacterized protein</fullName>
    </submittedName>
</protein>
<dbReference type="Proteomes" id="UP001303889">
    <property type="component" value="Unassembled WGS sequence"/>
</dbReference>
<accession>A0AAN6MAP1</accession>
<evidence type="ECO:0000313" key="1">
    <source>
        <dbReference type="EMBL" id="KAK3897270.1"/>
    </source>
</evidence>
<organism evidence="1 2">
    <name type="scientific">Staphylotrichum tortipilum</name>
    <dbReference type="NCBI Taxonomy" id="2831512"/>
    <lineage>
        <taxon>Eukaryota</taxon>
        <taxon>Fungi</taxon>
        <taxon>Dikarya</taxon>
        <taxon>Ascomycota</taxon>
        <taxon>Pezizomycotina</taxon>
        <taxon>Sordariomycetes</taxon>
        <taxon>Sordariomycetidae</taxon>
        <taxon>Sordariales</taxon>
        <taxon>Chaetomiaceae</taxon>
        <taxon>Staphylotrichum</taxon>
    </lineage>
</organism>
<keyword evidence="2" id="KW-1185">Reference proteome</keyword>
<sequence>MRAQLNTGGSELSVEPFEPKYFRDLGSKRSKITYGPFDIPGSEDAATRGMVSFHDMNAMIPCHDCLITGFVSALQFLDGKSANANKNMWLHHTGLDEPQPHRPGLTRRAGYYLRKGDEIFQTVDVMNRLNETTGIKPTDTVFTARGGDGWVSKYSGDLVLAVPHIHDGNTKQELYLDGQLVCTNVPRYAETSEFITHLEEDGHEHDHGSSEHIYHVSSITQCANVGKVVLGNRFTLASWYDLVQHAALVDHHGDPEPIMAIEFLYLARPQEEAIKDILAMKPGDLKSFQDQVRENTGGKEPASG</sequence>
<gene>
    <name evidence="1" type="ORF">C8A05DRAFT_48048</name>
</gene>
<dbReference type="EMBL" id="MU856215">
    <property type="protein sequence ID" value="KAK3897270.1"/>
    <property type="molecule type" value="Genomic_DNA"/>
</dbReference>
<name>A0AAN6MAP1_9PEZI</name>
<evidence type="ECO:0000313" key="2">
    <source>
        <dbReference type="Proteomes" id="UP001303889"/>
    </source>
</evidence>
<comment type="caution">
    <text evidence="1">The sequence shown here is derived from an EMBL/GenBank/DDBJ whole genome shotgun (WGS) entry which is preliminary data.</text>
</comment>
<reference evidence="1" key="1">
    <citation type="journal article" date="2023" name="Mol. Phylogenet. Evol.">
        <title>Genome-scale phylogeny and comparative genomics of the fungal order Sordariales.</title>
        <authorList>
            <person name="Hensen N."/>
            <person name="Bonometti L."/>
            <person name="Westerberg I."/>
            <person name="Brannstrom I.O."/>
            <person name="Guillou S."/>
            <person name="Cros-Aarteil S."/>
            <person name="Calhoun S."/>
            <person name="Haridas S."/>
            <person name="Kuo A."/>
            <person name="Mondo S."/>
            <person name="Pangilinan J."/>
            <person name="Riley R."/>
            <person name="LaButti K."/>
            <person name="Andreopoulos B."/>
            <person name="Lipzen A."/>
            <person name="Chen C."/>
            <person name="Yan M."/>
            <person name="Daum C."/>
            <person name="Ng V."/>
            <person name="Clum A."/>
            <person name="Steindorff A."/>
            <person name="Ohm R.A."/>
            <person name="Martin F."/>
            <person name="Silar P."/>
            <person name="Natvig D.O."/>
            <person name="Lalanne C."/>
            <person name="Gautier V."/>
            <person name="Ament-Velasquez S.L."/>
            <person name="Kruys A."/>
            <person name="Hutchinson M.I."/>
            <person name="Powell A.J."/>
            <person name="Barry K."/>
            <person name="Miller A.N."/>
            <person name="Grigoriev I.V."/>
            <person name="Debuchy R."/>
            <person name="Gladieux P."/>
            <person name="Hiltunen Thoren M."/>
            <person name="Johannesson H."/>
        </authorList>
    </citation>
    <scope>NUCLEOTIDE SEQUENCE</scope>
    <source>
        <strain evidence="1">CBS 103.79</strain>
    </source>
</reference>